<dbReference type="Gene3D" id="2.130.10.10">
    <property type="entry name" value="YVTN repeat-like/Quinoprotein amine dehydrogenase"/>
    <property type="match status" value="2"/>
</dbReference>
<feature type="domain" description="Pyrrolo-quinoline quinone repeat" evidence="3">
    <location>
        <begin position="215"/>
        <end position="339"/>
    </location>
</feature>
<reference evidence="4 5" key="1">
    <citation type="submission" date="2019-10" db="EMBL/GenBank/DDBJ databases">
        <title>Streptomyces smaragdinus sp. nov. and Streptomyces fabii sp. nov., isolated from the gut of fungus growing-termite Macrotermes natalensis.</title>
        <authorList>
            <person name="Schwitalla J."/>
            <person name="Benndorf R."/>
            <person name="Martin K."/>
            <person name="De Beer W."/>
            <person name="Kaster A.-K."/>
            <person name="Vollmers J."/>
            <person name="Poulsen M."/>
            <person name="Beemelmanns C."/>
        </authorList>
    </citation>
    <scope>NUCLEOTIDE SEQUENCE [LARGE SCALE GENOMIC DNA]</scope>
    <source>
        <strain evidence="4 5">RB5</strain>
    </source>
</reference>
<evidence type="ECO:0000256" key="1">
    <source>
        <dbReference type="SAM" id="MobiDB-lite"/>
    </source>
</evidence>
<dbReference type="SUPFAM" id="SSF50998">
    <property type="entry name" value="Quinoprotein alcohol dehydrogenase-like"/>
    <property type="match status" value="1"/>
</dbReference>
<evidence type="ECO:0000256" key="2">
    <source>
        <dbReference type="SAM" id="Phobius"/>
    </source>
</evidence>
<dbReference type="Proteomes" id="UP000466345">
    <property type="component" value="Unassembled WGS sequence"/>
</dbReference>
<gene>
    <name evidence="4" type="ORF">SRB5_67720</name>
</gene>
<dbReference type="OrthoDB" id="3679173at2"/>
<feature type="region of interest" description="Disordered" evidence="1">
    <location>
        <begin position="153"/>
        <end position="184"/>
    </location>
</feature>
<proteinExistence type="predicted"/>
<feature type="region of interest" description="Disordered" evidence="1">
    <location>
        <begin position="1"/>
        <end position="122"/>
    </location>
</feature>
<organism evidence="4 5">
    <name type="scientific">Streptomyces smaragdinus</name>
    <dbReference type="NCBI Taxonomy" id="2585196"/>
    <lineage>
        <taxon>Bacteria</taxon>
        <taxon>Bacillati</taxon>
        <taxon>Actinomycetota</taxon>
        <taxon>Actinomycetes</taxon>
        <taxon>Kitasatosporales</taxon>
        <taxon>Streptomycetaceae</taxon>
        <taxon>Streptomyces</taxon>
    </lineage>
</organism>
<keyword evidence="5" id="KW-1185">Reference proteome</keyword>
<name>A0A7K0CSZ4_9ACTN</name>
<keyword evidence="2" id="KW-1133">Transmembrane helix</keyword>
<dbReference type="EMBL" id="WEGJ01000060">
    <property type="protein sequence ID" value="MQY16571.1"/>
    <property type="molecule type" value="Genomic_DNA"/>
</dbReference>
<keyword evidence="2" id="KW-0812">Transmembrane</keyword>
<evidence type="ECO:0000259" key="3">
    <source>
        <dbReference type="Pfam" id="PF13360"/>
    </source>
</evidence>
<dbReference type="RefSeq" id="WP_153457399.1">
    <property type="nucleotide sequence ID" value="NZ_WEGJ01000060.1"/>
</dbReference>
<protein>
    <recommendedName>
        <fullName evidence="3">Pyrrolo-quinoline quinone repeat domain-containing protein</fullName>
    </recommendedName>
</protein>
<dbReference type="AlphaFoldDB" id="A0A7K0CSZ4"/>
<accession>A0A7K0CSZ4</accession>
<keyword evidence="2" id="KW-0472">Membrane</keyword>
<comment type="caution">
    <text evidence="4">The sequence shown here is derived from an EMBL/GenBank/DDBJ whole genome shotgun (WGS) entry which is preliminary data.</text>
</comment>
<feature type="compositionally biased region" description="Pro residues" evidence="1">
    <location>
        <begin position="1"/>
        <end position="10"/>
    </location>
</feature>
<feature type="compositionally biased region" description="Basic and acidic residues" evidence="1">
    <location>
        <begin position="164"/>
        <end position="173"/>
    </location>
</feature>
<evidence type="ECO:0000313" key="5">
    <source>
        <dbReference type="Proteomes" id="UP000466345"/>
    </source>
</evidence>
<dbReference type="Pfam" id="PF13360">
    <property type="entry name" value="PQQ_2"/>
    <property type="match status" value="1"/>
</dbReference>
<sequence>MSEPQPPHQPPSGGGFGPPSDQPPGAPGYGYPGPAPTTPGYGYPASGAPAPGQPEPPTVSYGQPEPPPTVSYGQPTPTPAYGQPNPYQQPDPNPYAGYQQPPQTTAPMAVYPGGGAPAPRRPKSAQRTIVIAVVLAVLFVAGSGATAWYLTKDDSSTTATGGGGDKDGGDKGGDGTQTTGADAKPGKLAGKLLFSAAYPKIDTSVLGVDGLWVTEKTVVKGDVNAVAGYDSATGAEKWRLELDGEICGASQHLSEDGRFALLTAEAKPKNEDDHPSCNQVVVVDADSGKKLWQDAGMDGDQPLRLDEVTVGGGAVAAGGTSGAIVWKLTGGEPLWQTESGADCAEDGFGGGKDLLAVVRCGDYSDPQLKVEKIDLATKNSVWSYRLPEGTEYAQLLSTDPVVVGLTLGDRSGTSDLLALDDQGKLRSRISLGTSSISSDSAQYDPNCETTEVEPCRTVAVDEKNVYLASEQHSDPASDSGQTNEIVAFDLATGKSVQKFDAGKDRTMVPLRMAGSKLIAYMEPTYERGGRIVAIDPATGAQEPWLQLPGSQSDVDSRLSPDRDSVLFAYGRLYFGLNLASDSGGEHNKYLMAAYGN</sequence>
<dbReference type="InterPro" id="IPR002372">
    <property type="entry name" value="PQQ_rpt_dom"/>
</dbReference>
<dbReference type="InterPro" id="IPR011047">
    <property type="entry name" value="Quinoprotein_ADH-like_sf"/>
</dbReference>
<dbReference type="InterPro" id="IPR015943">
    <property type="entry name" value="WD40/YVTN_repeat-like_dom_sf"/>
</dbReference>
<feature type="transmembrane region" description="Helical" evidence="2">
    <location>
        <begin position="129"/>
        <end position="150"/>
    </location>
</feature>
<evidence type="ECO:0000313" key="4">
    <source>
        <dbReference type="EMBL" id="MQY16571.1"/>
    </source>
</evidence>